<keyword evidence="4" id="KW-0378">Hydrolase</keyword>
<dbReference type="SMART" id="SM00248">
    <property type="entry name" value="ANK"/>
    <property type="match status" value="1"/>
</dbReference>
<evidence type="ECO:0000259" key="9">
    <source>
        <dbReference type="SMART" id="SM00479"/>
    </source>
</evidence>
<evidence type="ECO:0000256" key="5">
    <source>
        <dbReference type="ARBA" id="ARBA00022839"/>
    </source>
</evidence>
<keyword evidence="2" id="KW-0540">Nuclease</keyword>
<evidence type="ECO:0000256" key="4">
    <source>
        <dbReference type="ARBA" id="ARBA00022801"/>
    </source>
</evidence>
<keyword evidence="3" id="KW-0479">Metal-binding</keyword>
<comment type="cofactor">
    <cofactor evidence="1">
        <name>Mg(2+)</name>
        <dbReference type="ChEBI" id="CHEBI:18420"/>
    </cofactor>
</comment>
<accession>A0A8S3UG97</accession>
<dbReference type="AlphaFoldDB" id="A0A8S3UG97"/>
<dbReference type="CDD" id="cd06127">
    <property type="entry name" value="DEDDh"/>
    <property type="match status" value="1"/>
</dbReference>
<gene>
    <name evidence="10" type="ORF">MEDL_54673</name>
</gene>
<evidence type="ECO:0000256" key="8">
    <source>
        <dbReference type="PROSITE-ProRule" id="PRU00023"/>
    </source>
</evidence>
<dbReference type="Gene3D" id="1.25.40.20">
    <property type="entry name" value="Ankyrin repeat-containing domain"/>
    <property type="match status" value="1"/>
</dbReference>
<reference evidence="10" key="1">
    <citation type="submission" date="2021-03" db="EMBL/GenBank/DDBJ databases">
        <authorList>
            <person name="Bekaert M."/>
        </authorList>
    </citation>
    <scope>NUCLEOTIDE SEQUENCE</scope>
</reference>
<comment type="caution">
    <text evidence="10">The sequence shown here is derived from an EMBL/GenBank/DDBJ whole genome shotgun (WGS) entry which is preliminary data.</text>
</comment>
<dbReference type="Proteomes" id="UP000683360">
    <property type="component" value="Unassembled WGS sequence"/>
</dbReference>
<organism evidence="10 11">
    <name type="scientific">Mytilus edulis</name>
    <name type="common">Blue mussel</name>
    <dbReference type="NCBI Taxonomy" id="6550"/>
    <lineage>
        <taxon>Eukaryota</taxon>
        <taxon>Metazoa</taxon>
        <taxon>Spiralia</taxon>
        <taxon>Lophotrochozoa</taxon>
        <taxon>Mollusca</taxon>
        <taxon>Bivalvia</taxon>
        <taxon>Autobranchia</taxon>
        <taxon>Pteriomorphia</taxon>
        <taxon>Mytilida</taxon>
        <taxon>Mytiloidea</taxon>
        <taxon>Mytilidae</taxon>
        <taxon>Mytilinae</taxon>
        <taxon>Mytilus</taxon>
    </lineage>
</organism>
<dbReference type="InterPro" id="IPR040393">
    <property type="entry name" value="TREX1/2"/>
</dbReference>
<dbReference type="PANTHER" id="PTHR13058">
    <property type="entry name" value="THREE PRIME REPAIR EXONUCLEASE 1, 2"/>
    <property type="match status" value="1"/>
</dbReference>
<evidence type="ECO:0000256" key="6">
    <source>
        <dbReference type="ARBA" id="ARBA00022842"/>
    </source>
</evidence>
<dbReference type="GO" id="GO:0008296">
    <property type="term" value="F:3'-5'-DNA exonuclease activity"/>
    <property type="evidence" value="ECO:0007669"/>
    <property type="project" value="TreeGrafter"/>
</dbReference>
<keyword evidence="11" id="KW-1185">Reference proteome</keyword>
<evidence type="ECO:0000313" key="10">
    <source>
        <dbReference type="EMBL" id="CAG2242499.1"/>
    </source>
</evidence>
<dbReference type="Pfam" id="PF25244">
    <property type="entry name" value="PML_C"/>
    <property type="match status" value="1"/>
</dbReference>
<dbReference type="SUPFAM" id="SSF53098">
    <property type="entry name" value="Ribonuclease H-like"/>
    <property type="match status" value="1"/>
</dbReference>
<evidence type="ECO:0000313" key="11">
    <source>
        <dbReference type="Proteomes" id="UP000683360"/>
    </source>
</evidence>
<feature type="domain" description="Exonuclease" evidence="9">
    <location>
        <begin position="611"/>
        <end position="788"/>
    </location>
</feature>
<dbReference type="InterPro" id="IPR013520">
    <property type="entry name" value="Ribonucl_H"/>
</dbReference>
<dbReference type="Pfam" id="PF12796">
    <property type="entry name" value="Ank_2"/>
    <property type="match status" value="1"/>
</dbReference>
<dbReference type="Pfam" id="PF00929">
    <property type="entry name" value="RNase_T"/>
    <property type="match status" value="1"/>
</dbReference>
<dbReference type="PROSITE" id="PS50088">
    <property type="entry name" value="ANK_REPEAT"/>
    <property type="match status" value="1"/>
</dbReference>
<dbReference type="GO" id="GO:0006308">
    <property type="term" value="P:DNA catabolic process"/>
    <property type="evidence" value="ECO:0007669"/>
    <property type="project" value="TreeGrafter"/>
</dbReference>
<dbReference type="InterPro" id="IPR057617">
    <property type="entry name" value="PML_C"/>
</dbReference>
<protein>
    <recommendedName>
        <fullName evidence="9">Exonuclease domain-containing protein</fullName>
    </recommendedName>
</protein>
<dbReference type="InterPro" id="IPR036770">
    <property type="entry name" value="Ankyrin_rpt-contain_sf"/>
</dbReference>
<comment type="similarity">
    <text evidence="7">Belongs to the exonuclease superfamily. TREX family.</text>
</comment>
<dbReference type="OrthoDB" id="6140795at2759"/>
<sequence length="890" mass="99431">MSVVLFQRDGGWTALMRAARYGHLEICRLLIDRGCKIDITDSDGYTALWGHLQTTRCLVEQGGASPLIKSHEMIAVNWFKLNLVSCFDINTADRYEKNIAGFANISNATREEEVSYEGNHTRSSEDWREGRRIVELDVLATGLRACLKCGLPLQLGHTIDIQTYGLGGLLKVQCFNTSCMHVNSVPTGKRHDRVWDVNSKLATVTFYIMFSLFTSTFINYRKKGKLVVAVDAGWQKRGSGRAYDSKSGHCSMVGPETGKILNYSVRSKDCRVCSRAESRNESPREHACYRNWEGSSKGMEADMVIEMVKDVQSKGCTVAALVGDEDSTTIGRVRANISNSIEKISDRNHLKKILGNSLYSLKKNHPVLTVKIIKYLQSCFNYIIAQGEGNPEQIAKDLNALSKHPFGDHQCCSSRWCKFLSNPKTVFKSFPQGKPLSGSSLQKSLENVFEGYAKNSIKLSTVGSTQANESFNRMVSAKAPKHVHYSSSGNLNYRVAASVAQKNTGHRYLVNVNKKLGLSPGYHTQRLTRLRDYQRSKQRALATTRAFKRKRLEKKARMHQKLASAEVREGVSYQTGCSLDAAISDDIQSIPAPVITPEYLPLEPKTLNDSCMTYFDVETTGLGRDSHIIQLSAVNSQNTKFNRYIKPARPILPQASEVTGLKFQNGKMYHDEKEVQSIGISNALKAFILFLKDINNTVLVGHNSKIFDVPILITALEKNGLLNNFMSSVKGFIDTLPLFKECIPNQPSYSQPKIYNTLFGELYSAHDSMEDVVALRRLFEKISPSLVLKSKFSGTNESVMQLYQHRNCTKGLLTTLRPLTNSKSITNCMATKIASSGLGLSHLKLAHKRDRQQGIENLFTEICGHTSKARVTKSKKIIQAISTYLNDLEE</sequence>
<dbReference type="SUPFAM" id="SSF48403">
    <property type="entry name" value="Ankyrin repeat"/>
    <property type="match status" value="1"/>
</dbReference>
<dbReference type="GO" id="GO:0003676">
    <property type="term" value="F:nucleic acid binding"/>
    <property type="evidence" value="ECO:0007669"/>
    <property type="project" value="InterPro"/>
</dbReference>
<dbReference type="InterPro" id="IPR012337">
    <property type="entry name" value="RNaseH-like_sf"/>
</dbReference>
<evidence type="ECO:0000256" key="7">
    <source>
        <dbReference type="ARBA" id="ARBA00025769"/>
    </source>
</evidence>
<keyword evidence="8" id="KW-0040">ANK repeat</keyword>
<dbReference type="SMART" id="SM00479">
    <property type="entry name" value="EXOIII"/>
    <property type="match status" value="1"/>
</dbReference>
<keyword evidence="6" id="KW-0460">Magnesium</keyword>
<keyword evidence="5" id="KW-0269">Exonuclease</keyword>
<evidence type="ECO:0000256" key="1">
    <source>
        <dbReference type="ARBA" id="ARBA00001946"/>
    </source>
</evidence>
<dbReference type="Gene3D" id="3.30.420.10">
    <property type="entry name" value="Ribonuclease H-like superfamily/Ribonuclease H"/>
    <property type="match status" value="1"/>
</dbReference>
<dbReference type="InterPro" id="IPR049012">
    <property type="entry name" value="Mutator_transp_dom"/>
</dbReference>
<dbReference type="PROSITE" id="PS50297">
    <property type="entry name" value="ANK_REP_REGION"/>
    <property type="match status" value="1"/>
</dbReference>
<dbReference type="Pfam" id="PF20700">
    <property type="entry name" value="Mutator"/>
    <property type="match status" value="1"/>
</dbReference>
<dbReference type="GO" id="GO:0005737">
    <property type="term" value="C:cytoplasm"/>
    <property type="evidence" value="ECO:0007669"/>
    <property type="project" value="TreeGrafter"/>
</dbReference>
<evidence type="ECO:0000256" key="2">
    <source>
        <dbReference type="ARBA" id="ARBA00022722"/>
    </source>
</evidence>
<dbReference type="InterPro" id="IPR036397">
    <property type="entry name" value="RNaseH_sf"/>
</dbReference>
<name>A0A8S3UG97_MYTED</name>
<proteinExistence type="inferred from homology"/>
<dbReference type="GO" id="GO:0046872">
    <property type="term" value="F:metal ion binding"/>
    <property type="evidence" value="ECO:0007669"/>
    <property type="project" value="UniProtKB-KW"/>
</dbReference>
<dbReference type="EMBL" id="CAJPWZ010002674">
    <property type="protein sequence ID" value="CAG2242499.1"/>
    <property type="molecule type" value="Genomic_DNA"/>
</dbReference>
<evidence type="ECO:0000256" key="3">
    <source>
        <dbReference type="ARBA" id="ARBA00022723"/>
    </source>
</evidence>
<dbReference type="PANTHER" id="PTHR13058:SF22">
    <property type="entry name" value="EXODEOXYRIBONUCLEASE III"/>
    <property type="match status" value="1"/>
</dbReference>
<dbReference type="InterPro" id="IPR002110">
    <property type="entry name" value="Ankyrin_rpt"/>
</dbReference>
<feature type="repeat" description="ANK" evidence="8">
    <location>
        <begin position="10"/>
        <end position="42"/>
    </location>
</feature>